<dbReference type="eggNOG" id="COG0546">
    <property type="taxonomic scope" value="Bacteria"/>
</dbReference>
<dbReference type="STRING" id="338966.Ppro_1559"/>
<evidence type="ECO:0000313" key="1">
    <source>
        <dbReference type="EMBL" id="ABK99174.1"/>
    </source>
</evidence>
<gene>
    <name evidence="1" type="ordered locus">Ppro_1559</name>
</gene>
<dbReference type="PANTHER" id="PTHR43885">
    <property type="entry name" value="HALOACID DEHALOGENASE-LIKE HYDROLASE"/>
    <property type="match status" value="1"/>
</dbReference>
<evidence type="ECO:0000313" key="2">
    <source>
        <dbReference type="Proteomes" id="UP000006732"/>
    </source>
</evidence>
<dbReference type="SUPFAM" id="SSF56784">
    <property type="entry name" value="HAD-like"/>
    <property type="match status" value="1"/>
</dbReference>
<dbReference type="Pfam" id="PF00702">
    <property type="entry name" value="Hydrolase"/>
    <property type="match status" value="1"/>
</dbReference>
<dbReference type="AlphaFoldDB" id="A1APA4"/>
<dbReference type="OrthoDB" id="5421442at2"/>
<dbReference type="EMBL" id="CP000482">
    <property type="protein sequence ID" value="ABK99174.1"/>
    <property type="molecule type" value="Genomic_DNA"/>
</dbReference>
<dbReference type="InterPro" id="IPR023214">
    <property type="entry name" value="HAD_sf"/>
</dbReference>
<dbReference type="GO" id="GO:0016787">
    <property type="term" value="F:hydrolase activity"/>
    <property type="evidence" value="ECO:0007669"/>
    <property type="project" value="UniProtKB-KW"/>
</dbReference>
<keyword evidence="1" id="KW-0378">Hydrolase</keyword>
<dbReference type="Gene3D" id="3.40.50.1000">
    <property type="entry name" value="HAD superfamily/HAD-like"/>
    <property type="match status" value="1"/>
</dbReference>
<organism evidence="1 2">
    <name type="scientific">Pelobacter propionicus (strain DSM 2379 / NBRC 103807 / OttBd1)</name>
    <dbReference type="NCBI Taxonomy" id="338966"/>
    <lineage>
        <taxon>Bacteria</taxon>
        <taxon>Pseudomonadati</taxon>
        <taxon>Thermodesulfobacteriota</taxon>
        <taxon>Desulfuromonadia</taxon>
        <taxon>Desulfuromonadales</taxon>
        <taxon>Desulfuromonadaceae</taxon>
        <taxon>Pelobacter</taxon>
    </lineage>
</organism>
<dbReference type="InterPro" id="IPR036412">
    <property type="entry name" value="HAD-like_sf"/>
</dbReference>
<sequence length="204" mass="22342">MRGRSALSLAERRHWVFDLDGTLTVAVHDFALIRAELGVPEGSDILGYLAAQPEQQAQLLHERLQRIELELAGVTVAARGAGELLQRLRDNGSRLGILTRNTRENALRTLDLIGLGGYFETAHILGREQALPKPDPDGILRLAECWGAPSVDAVMVGDYLYDLQAGRRAGALTVHVDAGRGFSWPEFTDLPVDSLEELVPWITG</sequence>
<dbReference type="PANTHER" id="PTHR43885:SF1">
    <property type="entry name" value="SUPERFAMILY HYDROLASE, PUTATIVE (AFU_ORTHOLOGUE AFUA_4G13290)-RELATED"/>
    <property type="match status" value="1"/>
</dbReference>
<dbReference type="HOGENOM" id="CLU_045011_11_3_7"/>
<keyword evidence="2" id="KW-1185">Reference proteome</keyword>
<dbReference type="KEGG" id="ppd:Ppro_1559"/>
<dbReference type="SFLD" id="SFLDG01129">
    <property type="entry name" value="C1.5:_HAD__Beta-PGM__Phosphata"/>
    <property type="match status" value="1"/>
</dbReference>
<reference evidence="1 2" key="1">
    <citation type="submission" date="2006-10" db="EMBL/GenBank/DDBJ databases">
        <title>Complete sequence of chromosome of Pelobacter propionicus DSM 2379.</title>
        <authorList>
            <consortium name="US DOE Joint Genome Institute"/>
            <person name="Copeland A."/>
            <person name="Lucas S."/>
            <person name="Lapidus A."/>
            <person name="Barry K."/>
            <person name="Detter J.C."/>
            <person name="Glavina del Rio T."/>
            <person name="Hammon N."/>
            <person name="Israni S."/>
            <person name="Dalin E."/>
            <person name="Tice H."/>
            <person name="Pitluck S."/>
            <person name="Saunders E."/>
            <person name="Brettin T."/>
            <person name="Bruce D."/>
            <person name="Han C."/>
            <person name="Tapia R."/>
            <person name="Schmutz J."/>
            <person name="Larimer F."/>
            <person name="Land M."/>
            <person name="Hauser L."/>
            <person name="Kyrpides N."/>
            <person name="Kim E."/>
            <person name="Lovley D."/>
            <person name="Richardson P."/>
        </authorList>
    </citation>
    <scope>NUCLEOTIDE SEQUENCE [LARGE SCALE GENOMIC DNA]</scope>
    <source>
        <strain evidence="2">DSM 2379 / NBRC 103807 / OttBd1</strain>
    </source>
</reference>
<protein>
    <submittedName>
        <fullName evidence="1">HAD-superfamily hydrolase, subfamily IA, variant 1</fullName>
    </submittedName>
</protein>
<dbReference type="InterPro" id="IPR006439">
    <property type="entry name" value="HAD-SF_hydro_IA"/>
</dbReference>
<dbReference type="Gene3D" id="1.10.260.80">
    <property type="match status" value="1"/>
</dbReference>
<proteinExistence type="predicted"/>
<accession>A1APA4</accession>
<dbReference type="RefSeq" id="WP_011735464.1">
    <property type="nucleotide sequence ID" value="NC_008609.1"/>
</dbReference>
<name>A1APA4_PELPD</name>
<dbReference type="Proteomes" id="UP000006732">
    <property type="component" value="Chromosome"/>
</dbReference>
<dbReference type="NCBIfam" id="TIGR01549">
    <property type="entry name" value="HAD-SF-IA-v1"/>
    <property type="match status" value="1"/>
</dbReference>
<dbReference type="SFLD" id="SFLDS00003">
    <property type="entry name" value="Haloacid_Dehalogenase"/>
    <property type="match status" value="1"/>
</dbReference>